<evidence type="ECO:0000313" key="4">
    <source>
        <dbReference type="EMBL" id="TGJ76850.1"/>
    </source>
</evidence>
<dbReference type="InterPro" id="IPR009057">
    <property type="entry name" value="Homeodomain-like_sf"/>
</dbReference>
<organism evidence="4 5">
    <name type="scientific">Caproiciproducens galactitolivorans</name>
    <dbReference type="NCBI Taxonomy" id="642589"/>
    <lineage>
        <taxon>Bacteria</taxon>
        <taxon>Bacillati</taxon>
        <taxon>Bacillota</taxon>
        <taxon>Clostridia</taxon>
        <taxon>Eubacteriales</taxon>
        <taxon>Acutalibacteraceae</taxon>
        <taxon>Caproiciproducens</taxon>
    </lineage>
</organism>
<dbReference type="SUPFAM" id="SSF46689">
    <property type="entry name" value="Homeodomain-like"/>
    <property type="match status" value="1"/>
</dbReference>
<protein>
    <submittedName>
        <fullName evidence="4">Putative HTH-type transcriptional regulator YfiR</fullName>
    </submittedName>
</protein>
<dbReference type="EMBL" id="SRMQ01000003">
    <property type="protein sequence ID" value="TGJ76850.1"/>
    <property type="molecule type" value="Genomic_DNA"/>
</dbReference>
<dbReference type="Gene3D" id="1.10.357.10">
    <property type="entry name" value="Tetracycline Repressor, domain 2"/>
    <property type="match status" value="1"/>
</dbReference>
<keyword evidence="1 2" id="KW-0238">DNA-binding</keyword>
<gene>
    <name evidence="4" type="primary">yfiR</name>
    <name evidence="4" type="ORF">CAGA_09200</name>
</gene>
<dbReference type="PANTHER" id="PTHR43479:SF11">
    <property type="entry name" value="ACREF_ENVCD OPERON REPRESSOR-RELATED"/>
    <property type="match status" value="1"/>
</dbReference>
<evidence type="ECO:0000259" key="3">
    <source>
        <dbReference type="PROSITE" id="PS50977"/>
    </source>
</evidence>
<feature type="DNA-binding region" description="H-T-H motif" evidence="2">
    <location>
        <begin position="28"/>
        <end position="47"/>
    </location>
</feature>
<evidence type="ECO:0000313" key="5">
    <source>
        <dbReference type="Proteomes" id="UP000297714"/>
    </source>
</evidence>
<dbReference type="RefSeq" id="WP_167875157.1">
    <property type="nucleotide sequence ID" value="NZ_JAJUFJ010000007.1"/>
</dbReference>
<sequence>MSKASEKRELILKNAKQVFIRKGFDRVTMKDIIEECGISRGGIYLYFSTVDEIFIEVVKKHNQEKIECIRTSIEKNQDFNQLVDEFFADQKRRLLNMDKSMFVAMMEFCFAHKNVSDRDFYTEQFYNTKVIILEILKFGQKAGAITAKNIERLADSILFLIEGLRSLAVSSEISGELVDEQLQVGRGLIYSDLF</sequence>
<comment type="caution">
    <text evidence="4">The sequence shown here is derived from an EMBL/GenBank/DDBJ whole genome shotgun (WGS) entry which is preliminary data.</text>
</comment>
<dbReference type="Proteomes" id="UP000297714">
    <property type="component" value="Unassembled WGS sequence"/>
</dbReference>
<keyword evidence="5" id="KW-1185">Reference proteome</keyword>
<dbReference type="InterPro" id="IPR050624">
    <property type="entry name" value="HTH-type_Tx_Regulator"/>
</dbReference>
<feature type="domain" description="HTH tetR-type" evidence="3">
    <location>
        <begin position="5"/>
        <end position="65"/>
    </location>
</feature>
<reference evidence="4 5" key="1">
    <citation type="submission" date="2019-04" db="EMBL/GenBank/DDBJ databases">
        <authorList>
            <person name="Poehlein A."/>
            <person name="Bengelsdorf F.R."/>
            <person name="Duerre P."/>
            <person name="Daniel R."/>
        </authorList>
    </citation>
    <scope>NUCLEOTIDE SEQUENCE [LARGE SCALE GENOMIC DNA]</scope>
    <source>
        <strain evidence="4 5">BS-1</strain>
    </source>
</reference>
<dbReference type="Pfam" id="PF00440">
    <property type="entry name" value="TetR_N"/>
    <property type="match status" value="1"/>
</dbReference>
<evidence type="ECO:0000256" key="1">
    <source>
        <dbReference type="ARBA" id="ARBA00023125"/>
    </source>
</evidence>
<dbReference type="InterPro" id="IPR001647">
    <property type="entry name" value="HTH_TetR"/>
</dbReference>
<dbReference type="PANTHER" id="PTHR43479">
    <property type="entry name" value="ACREF/ENVCD OPERON REPRESSOR-RELATED"/>
    <property type="match status" value="1"/>
</dbReference>
<accession>A0A4Z0YD70</accession>
<evidence type="ECO:0000256" key="2">
    <source>
        <dbReference type="PROSITE-ProRule" id="PRU00335"/>
    </source>
</evidence>
<dbReference type="GO" id="GO:0003677">
    <property type="term" value="F:DNA binding"/>
    <property type="evidence" value="ECO:0007669"/>
    <property type="project" value="UniProtKB-UniRule"/>
</dbReference>
<dbReference type="PRINTS" id="PR00455">
    <property type="entry name" value="HTHTETR"/>
</dbReference>
<proteinExistence type="predicted"/>
<dbReference type="PROSITE" id="PS50977">
    <property type="entry name" value="HTH_TETR_2"/>
    <property type="match status" value="1"/>
</dbReference>
<name>A0A4Z0YD70_9FIRM</name>
<dbReference type="AlphaFoldDB" id="A0A4Z0YD70"/>
<dbReference type="Gene3D" id="1.10.10.60">
    <property type="entry name" value="Homeodomain-like"/>
    <property type="match status" value="1"/>
</dbReference>